<feature type="domain" description="Protein kinase" evidence="7">
    <location>
        <begin position="11"/>
        <end position="281"/>
    </location>
</feature>
<dbReference type="GO" id="GO:0004674">
    <property type="term" value="F:protein serine/threonine kinase activity"/>
    <property type="evidence" value="ECO:0007669"/>
    <property type="project" value="UniProtKB-KW"/>
</dbReference>
<accession>A0AB39PKT6</accession>
<dbReference type="Gene3D" id="3.30.200.20">
    <property type="entry name" value="Phosphorylase Kinase, domain 1"/>
    <property type="match status" value="1"/>
</dbReference>
<organism evidence="8">
    <name type="scientific">Streptomyces sp. R21</name>
    <dbReference type="NCBI Taxonomy" id="3238627"/>
    <lineage>
        <taxon>Bacteria</taxon>
        <taxon>Bacillati</taxon>
        <taxon>Actinomycetota</taxon>
        <taxon>Actinomycetes</taxon>
        <taxon>Kitasatosporales</taxon>
        <taxon>Streptomycetaceae</taxon>
        <taxon>Streptomyces</taxon>
    </lineage>
</organism>
<keyword evidence="4" id="KW-0547">Nucleotide-binding</keyword>
<dbReference type="InterPro" id="IPR008271">
    <property type="entry name" value="Ser/Thr_kinase_AS"/>
</dbReference>
<evidence type="ECO:0000256" key="3">
    <source>
        <dbReference type="ARBA" id="ARBA00022679"/>
    </source>
</evidence>
<dbReference type="SUPFAM" id="SSF56112">
    <property type="entry name" value="Protein kinase-like (PK-like)"/>
    <property type="match status" value="1"/>
</dbReference>
<reference evidence="8" key="1">
    <citation type="submission" date="2024-07" db="EMBL/GenBank/DDBJ databases">
        <authorList>
            <person name="Yu S.T."/>
        </authorList>
    </citation>
    <scope>NUCLEOTIDE SEQUENCE</scope>
    <source>
        <strain evidence="8">R21</strain>
    </source>
</reference>
<name>A0AB39PKT6_9ACTN</name>
<evidence type="ECO:0000259" key="7">
    <source>
        <dbReference type="PROSITE" id="PS50011"/>
    </source>
</evidence>
<evidence type="ECO:0000256" key="2">
    <source>
        <dbReference type="ARBA" id="ARBA00022527"/>
    </source>
</evidence>
<evidence type="ECO:0000256" key="1">
    <source>
        <dbReference type="ARBA" id="ARBA00012513"/>
    </source>
</evidence>
<dbReference type="InterPro" id="IPR011009">
    <property type="entry name" value="Kinase-like_dom_sf"/>
</dbReference>
<dbReference type="InterPro" id="IPR000719">
    <property type="entry name" value="Prot_kinase_dom"/>
</dbReference>
<evidence type="ECO:0000256" key="5">
    <source>
        <dbReference type="ARBA" id="ARBA00022777"/>
    </source>
</evidence>
<proteinExistence type="predicted"/>
<dbReference type="RefSeq" id="WP_369240850.1">
    <property type="nucleotide sequence ID" value="NZ_CP163435.1"/>
</dbReference>
<dbReference type="GO" id="GO:0005524">
    <property type="term" value="F:ATP binding"/>
    <property type="evidence" value="ECO:0007669"/>
    <property type="project" value="UniProtKB-KW"/>
</dbReference>
<dbReference type="PANTHER" id="PTHR43289">
    <property type="entry name" value="MITOGEN-ACTIVATED PROTEIN KINASE KINASE KINASE 20-RELATED"/>
    <property type="match status" value="1"/>
</dbReference>
<dbReference type="PANTHER" id="PTHR43289:SF6">
    <property type="entry name" value="SERINE_THREONINE-PROTEIN KINASE NEKL-3"/>
    <property type="match status" value="1"/>
</dbReference>
<keyword evidence="6" id="KW-0067">ATP-binding</keyword>
<dbReference type="EC" id="2.7.11.1" evidence="1"/>
<keyword evidence="2" id="KW-0723">Serine/threonine-protein kinase</keyword>
<keyword evidence="3 8" id="KW-0808">Transferase</keyword>
<protein>
    <recommendedName>
        <fullName evidence="1">non-specific serine/threonine protein kinase</fullName>
        <ecNumber evidence="1">2.7.11.1</ecNumber>
    </recommendedName>
</protein>
<dbReference type="EMBL" id="CP163435">
    <property type="protein sequence ID" value="XDQ30682.1"/>
    <property type="molecule type" value="Genomic_DNA"/>
</dbReference>
<dbReference type="Gene3D" id="1.10.510.10">
    <property type="entry name" value="Transferase(Phosphotransferase) domain 1"/>
    <property type="match status" value="1"/>
</dbReference>
<evidence type="ECO:0000313" key="8">
    <source>
        <dbReference type="EMBL" id="XDQ30682.1"/>
    </source>
</evidence>
<dbReference type="CDD" id="cd14014">
    <property type="entry name" value="STKc_PknB_like"/>
    <property type="match status" value="1"/>
</dbReference>
<dbReference type="SMART" id="SM00220">
    <property type="entry name" value="S_TKc"/>
    <property type="match status" value="1"/>
</dbReference>
<dbReference type="Pfam" id="PF00069">
    <property type="entry name" value="Pkinase"/>
    <property type="match status" value="1"/>
</dbReference>
<keyword evidence="5 8" id="KW-0418">Kinase</keyword>
<evidence type="ECO:0000256" key="4">
    <source>
        <dbReference type="ARBA" id="ARBA00022741"/>
    </source>
</evidence>
<evidence type="ECO:0000256" key="6">
    <source>
        <dbReference type="ARBA" id="ARBA00022840"/>
    </source>
</evidence>
<gene>
    <name evidence="8" type="ORF">AB5J56_40915</name>
</gene>
<dbReference type="PROSITE" id="PS00108">
    <property type="entry name" value="PROTEIN_KINASE_ST"/>
    <property type="match status" value="1"/>
</dbReference>
<sequence length="376" mass="41428">MEPGRVLDGRYRLDVALGSGAQGSVWRGHDLRLNCPVAVKVATLHNHPGRGETSEELNRRVARFRKEAQAMARIRNRPHVAVIYDHGEDGDLLFSVMEYIEGSPLSDHTGHGRQVTLEQTVRWTRHICDGLADAHDVGVVHRDVKPGNVVIDGDGAAKVIDFGLARFADSSSSHGPGWGTLHYASPERLREESGSALSDLYSLGCVVYEMLTGWTPFGHLSDPYTVLWHHVNERPAPPSALRPGVPRPLDALVLKLLEKAPGDRPAGARAVDRAIQQIEYVPDNAADPHVDIRHVAEIRDLERFIQRYADGPRATDTDVLDARARHARLTGESGDPRGAAALCQRLGQDCARLLGADHRRVFEAYREASRWKEGVG</sequence>
<dbReference type="AlphaFoldDB" id="A0AB39PKT6"/>
<dbReference type="PROSITE" id="PS50011">
    <property type="entry name" value="PROTEIN_KINASE_DOM"/>
    <property type="match status" value="1"/>
</dbReference>